<gene>
    <name evidence="9 10" type="primary">cas2</name>
    <name evidence="10" type="ORF">HMPREF0044_0709</name>
</gene>
<dbReference type="Proteomes" id="UP000010301">
    <property type="component" value="Unassembled WGS sequence"/>
</dbReference>
<dbReference type="GO" id="GO:0043571">
    <property type="term" value="P:maintenance of CRISPR repeat elements"/>
    <property type="evidence" value="ECO:0007669"/>
    <property type="project" value="UniProtKB-UniRule"/>
</dbReference>
<dbReference type="eggNOG" id="COG3512">
    <property type="taxonomic scope" value="Bacteria"/>
</dbReference>
<comment type="cofactor">
    <cofactor evidence="1 9">
        <name>Mg(2+)</name>
        <dbReference type="ChEBI" id="CHEBI:18420"/>
    </cofactor>
</comment>
<proteinExistence type="inferred from homology"/>
<dbReference type="SUPFAM" id="SSF143430">
    <property type="entry name" value="TTP0101/SSO1404-like"/>
    <property type="match status" value="1"/>
</dbReference>
<keyword evidence="8 9" id="KW-0051">Antiviral defense</keyword>
<accession>C0W0W6</accession>
<protein>
    <recommendedName>
        <fullName evidence="9">CRISPR-associated endoribonuclease Cas2</fullName>
        <ecNumber evidence="9">3.1.-.-</ecNumber>
    </recommendedName>
</protein>
<sequence>MADDPMWLVVMFDLPVVTKAQRRAATQYRNRLLDCGFSMVQFSVYARYRPTGGTDVPVMNAVTRGIPAGGKVRVMTVTDKQWSSMMRFSNNKEETEPETPEQLTIF</sequence>
<dbReference type="GO" id="GO:0046872">
    <property type="term" value="F:metal ion binding"/>
    <property type="evidence" value="ECO:0007669"/>
    <property type="project" value="UniProtKB-UniRule"/>
</dbReference>
<dbReference type="STRING" id="525245.HMPREF0044_0709"/>
<keyword evidence="4 9" id="KW-0479">Metal-binding</keyword>
<comment type="caution">
    <text evidence="10">The sequence shown here is derived from an EMBL/GenBank/DDBJ whole genome shotgun (WGS) entry which is preliminary data.</text>
</comment>
<evidence type="ECO:0000256" key="2">
    <source>
        <dbReference type="ARBA" id="ARBA00009959"/>
    </source>
</evidence>
<dbReference type="OrthoDB" id="9791737at2"/>
<keyword evidence="3 9" id="KW-0540">Nuclease</keyword>
<dbReference type="InterPro" id="IPR021127">
    <property type="entry name" value="CRISPR_associated_Cas2"/>
</dbReference>
<evidence type="ECO:0000256" key="1">
    <source>
        <dbReference type="ARBA" id="ARBA00001946"/>
    </source>
</evidence>
<evidence type="ECO:0000256" key="3">
    <source>
        <dbReference type="ARBA" id="ARBA00022722"/>
    </source>
</evidence>
<dbReference type="AlphaFoldDB" id="C0W0W6"/>
<name>C0W0W6_9ACTO</name>
<evidence type="ECO:0000256" key="6">
    <source>
        <dbReference type="ARBA" id="ARBA00022801"/>
    </source>
</evidence>
<organism evidence="10 11">
    <name type="scientific">Gleimia coleocanis DSM 15436</name>
    <dbReference type="NCBI Taxonomy" id="525245"/>
    <lineage>
        <taxon>Bacteria</taxon>
        <taxon>Bacillati</taxon>
        <taxon>Actinomycetota</taxon>
        <taxon>Actinomycetes</taxon>
        <taxon>Actinomycetales</taxon>
        <taxon>Actinomycetaceae</taxon>
        <taxon>Gleimia</taxon>
    </lineage>
</organism>
<dbReference type="GO" id="GO:0004521">
    <property type="term" value="F:RNA endonuclease activity"/>
    <property type="evidence" value="ECO:0007669"/>
    <property type="project" value="InterPro"/>
</dbReference>
<evidence type="ECO:0000256" key="7">
    <source>
        <dbReference type="ARBA" id="ARBA00022842"/>
    </source>
</evidence>
<dbReference type="GO" id="GO:0016787">
    <property type="term" value="F:hydrolase activity"/>
    <property type="evidence" value="ECO:0007669"/>
    <property type="project" value="UniProtKB-KW"/>
</dbReference>
<evidence type="ECO:0000313" key="10">
    <source>
        <dbReference type="EMBL" id="EEH63690.1"/>
    </source>
</evidence>
<keyword evidence="5 9" id="KW-0255">Endonuclease</keyword>
<keyword evidence="6 9" id="KW-0378">Hydrolase</keyword>
<dbReference type="Pfam" id="PF09827">
    <property type="entry name" value="CRISPR_Cas2"/>
    <property type="match status" value="1"/>
</dbReference>
<dbReference type="EMBL" id="ACFG01000030">
    <property type="protein sequence ID" value="EEH63690.1"/>
    <property type="molecule type" value="Genomic_DNA"/>
</dbReference>
<comment type="similarity">
    <text evidence="2 9">Belongs to the CRISPR-associated endoribonuclease Cas2 protein family.</text>
</comment>
<dbReference type="HOGENOM" id="CLU_150500_0_0_11"/>
<dbReference type="NCBIfam" id="TIGR01573">
    <property type="entry name" value="cas2"/>
    <property type="match status" value="1"/>
</dbReference>
<keyword evidence="11" id="KW-1185">Reference proteome</keyword>
<dbReference type="RefSeq" id="WP_006546481.1">
    <property type="nucleotide sequence ID" value="NZ_DS999543.1"/>
</dbReference>
<dbReference type="EC" id="3.1.-.-" evidence="9"/>
<comment type="subunit">
    <text evidence="9">Homodimer, forms a heterotetramer with a Cas1 homodimer.</text>
</comment>
<reference evidence="10 11" key="1">
    <citation type="submission" date="2009-01" db="EMBL/GenBank/DDBJ databases">
        <authorList>
            <person name="Qin X."/>
            <person name="Bachman B."/>
            <person name="Battles P."/>
            <person name="Bell A."/>
            <person name="Bess C."/>
            <person name="Bickham C."/>
            <person name="Chaboub L."/>
            <person name="Chen D."/>
            <person name="Coyle M."/>
            <person name="Deiros D.R."/>
            <person name="Dinh H."/>
            <person name="Forbes L."/>
            <person name="Fowler G."/>
            <person name="Francisco L."/>
            <person name="Fu Q."/>
            <person name="Gubbala S."/>
            <person name="Hale W."/>
            <person name="Han Y."/>
            <person name="Hemphill L."/>
            <person name="Highlander S.K."/>
            <person name="Hirani K."/>
            <person name="Hogues M."/>
            <person name="Jackson L."/>
            <person name="Jakkamsetti A."/>
            <person name="Javaid M."/>
            <person name="Jiang H."/>
            <person name="Korchina V."/>
            <person name="Kovar C."/>
            <person name="Lara F."/>
            <person name="Lee S."/>
            <person name="Mata R."/>
            <person name="Mathew T."/>
            <person name="Moen C."/>
            <person name="Morales K."/>
            <person name="Munidasa M."/>
            <person name="Nazareth L."/>
            <person name="Ngo R."/>
            <person name="Nguyen L."/>
            <person name="Okwuonu G."/>
            <person name="Ongeri F."/>
            <person name="Patil S."/>
            <person name="Petrosino J."/>
            <person name="Pham C."/>
            <person name="Pham P."/>
            <person name="Pu L.-L."/>
            <person name="Puazo M."/>
            <person name="Raj R."/>
            <person name="Reid J."/>
            <person name="Rouhana J."/>
            <person name="Saada N."/>
            <person name="Shang Y."/>
            <person name="Simmons D."/>
            <person name="Thornton R."/>
            <person name="Warren J."/>
            <person name="Weissenberger G."/>
            <person name="Zhang J."/>
            <person name="Zhang L."/>
            <person name="Zhou C."/>
            <person name="Zhu D."/>
            <person name="Muzny D."/>
            <person name="Worley K."/>
            <person name="Gibbs R."/>
        </authorList>
    </citation>
    <scope>NUCLEOTIDE SEQUENCE [LARGE SCALE GENOMIC DNA]</scope>
    <source>
        <strain evidence="10 11">DSM 15436</strain>
    </source>
</reference>
<evidence type="ECO:0000256" key="9">
    <source>
        <dbReference type="HAMAP-Rule" id="MF_01471"/>
    </source>
</evidence>
<feature type="binding site" evidence="9">
    <location>
        <position position="13"/>
    </location>
    <ligand>
        <name>Mg(2+)</name>
        <dbReference type="ChEBI" id="CHEBI:18420"/>
        <note>catalytic</note>
    </ligand>
</feature>
<evidence type="ECO:0000256" key="5">
    <source>
        <dbReference type="ARBA" id="ARBA00022759"/>
    </source>
</evidence>
<evidence type="ECO:0000256" key="8">
    <source>
        <dbReference type="ARBA" id="ARBA00023118"/>
    </source>
</evidence>
<dbReference type="GO" id="GO:0051607">
    <property type="term" value="P:defense response to virus"/>
    <property type="evidence" value="ECO:0007669"/>
    <property type="project" value="UniProtKB-UniRule"/>
</dbReference>
<keyword evidence="7 9" id="KW-0460">Magnesium</keyword>
<evidence type="ECO:0000256" key="4">
    <source>
        <dbReference type="ARBA" id="ARBA00022723"/>
    </source>
</evidence>
<comment type="function">
    <text evidence="9">CRISPR (clustered regularly interspaced short palindromic repeat), is an adaptive immune system that provides protection against mobile genetic elements (viruses, transposable elements and conjugative plasmids). CRISPR clusters contain sequences complementary to antecedent mobile elements and target invading nucleic acids. CRISPR clusters are transcribed and processed into CRISPR RNA (crRNA). Functions as a ssRNA-specific endoribonuclease. Involved in the integration of spacer DNA into the CRISPR cassette.</text>
</comment>
<dbReference type="InterPro" id="IPR019199">
    <property type="entry name" value="Virulence_VapD/CRISPR_Cas2"/>
</dbReference>
<evidence type="ECO:0000313" key="11">
    <source>
        <dbReference type="Proteomes" id="UP000010301"/>
    </source>
</evidence>
<dbReference type="HAMAP" id="MF_01471">
    <property type="entry name" value="Cas2"/>
    <property type="match status" value="1"/>
</dbReference>